<dbReference type="VEuPathDB" id="FungiDB:ASPTUDRAFT_46649"/>
<evidence type="ECO:0000313" key="3">
    <source>
        <dbReference type="Proteomes" id="UP000184304"/>
    </source>
</evidence>
<dbReference type="Proteomes" id="UP000184304">
    <property type="component" value="Unassembled WGS sequence"/>
</dbReference>
<gene>
    <name evidence="2" type="ORF">ASPTUDRAFT_46649</name>
</gene>
<feature type="compositionally biased region" description="Polar residues" evidence="1">
    <location>
        <begin position="39"/>
        <end position="51"/>
    </location>
</feature>
<evidence type="ECO:0000313" key="2">
    <source>
        <dbReference type="EMBL" id="OJI81281.1"/>
    </source>
</evidence>
<sequence>MTGVYAACSFILLPVPESPRAQPRDPSGAPKGAPPRVPRSSTRPLVRNQSFTHRGPVMILAQCVPRTASCRV</sequence>
<name>A0A1L9MW82_ASPTC</name>
<feature type="region of interest" description="Disordered" evidence="1">
    <location>
        <begin position="16"/>
        <end position="51"/>
    </location>
</feature>
<organism evidence="2 3">
    <name type="scientific">Aspergillus tubingensis (strain CBS 134.48)</name>
    <dbReference type="NCBI Taxonomy" id="767770"/>
    <lineage>
        <taxon>Eukaryota</taxon>
        <taxon>Fungi</taxon>
        <taxon>Dikarya</taxon>
        <taxon>Ascomycota</taxon>
        <taxon>Pezizomycotina</taxon>
        <taxon>Eurotiomycetes</taxon>
        <taxon>Eurotiomycetidae</taxon>
        <taxon>Eurotiales</taxon>
        <taxon>Aspergillaceae</taxon>
        <taxon>Aspergillus</taxon>
        <taxon>Aspergillus subgen. Circumdati</taxon>
    </lineage>
</organism>
<protein>
    <submittedName>
        <fullName evidence="2">Uncharacterized protein</fullName>
    </submittedName>
</protein>
<accession>A0A1L9MW82</accession>
<keyword evidence="3" id="KW-1185">Reference proteome</keyword>
<proteinExistence type="predicted"/>
<dbReference type="EMBL" id="KV878206">
    <property type="protein sequence ID" value="OJI81281.1"/>
    <property type="molecule type" value="Genomic_DNA"/>
</dbReference>
<dbReference type="AlphaFoldDB" id="A0A1L9MW82"/>
<evidence type="ECO:0000256" key="1">
    <source>
        <dbReference type="SAM" id="MobiDB-lite"/>
    </source>
</evidence>
<reference evidence="3" key="1">
    <citation type="journal article" date="2017" name="Genome Biol.">
        <title>Comparative genomics reveals high biological diversity and specific adaptations in the industrially and medically important fungal genus Aspergillus.</title>
        <authorList>
            <person name="de Vries R.P."/>
            <person name="Riley R."/>
            <person name="Wiebenga A."/>
            <person name="Aguilar-Osorio G."/>
            <person name="Amillis S."/>
            <person name="Uchima C.A."/>
            <person name="Anderluh G."/>
            <person name="Asadollahi M."/>
            <person name="Askin M."/>
            <person name="Barry K."/>
            <person name="Battaglia E."/>
            <person name="Bayram O."/>
            <person name="Benocci T."/>
            <person name="Braus-Stromeyer S.A."/>
            <person name="Caldana C."/>
            <person name="Canovas D."/>
            <person name="Cerqueira G.C."/>
            <person name="Chen F."/>
            <person name="Chen W."/>
            <person name="Choi C."/>
            <person name="Clum A."/>
            <person name="Dos Santos R.A."/>
            <person name="Damasio A.R."/>
            <person name="Diallinas G."/>
            <person name="Emri T."/>
            <person name="Fekete E."/>
            <person name="Flipphi M."/>
            <person name="Freyberg S."/>
            <person name="Gallo A."/>
            <person name="Gournas C."/>
            <person name="Habgood R."/>
            <person name="Hainaut M."/>
            <person name="Harispe M.L."/>
            <person name="Henrissat B."/>
            <person name="Hilden K.S."/>
            <person name="Hope R."/>
            <person name="Hossain A."/>
            <person name="Karabika E."/>
            <person name="Karaffa L."/>
            <person name="Karanyi Z."/>
            <person name="Krasevec N."/>
            <person name="Kuo A."/>
            <person name="Kusch H."/>
            <person name="LaButti K."/>
            <person name="Lagendijk E.L."/>
            <person name="Lapidus A."/>
            <person name="Levasseur A."/>
            <person name="Lindquist E."/>
            <person name="Lipzen A."/>
            <person name="Logrieco A.F."/>
            <person name="MacCabe A."/>
            <person name="Maekelae M.R."/>
            <person name="Malavazi I."/>
            <person name="Melin P."/>
            <person name="Meyer V."/>
            <person name="Mielnichuk N."/>
            <person name="Miskei M."/>
            <person name="Molnar A.P."/>
            <person name="Mule G."/>
            <person name="Ngan C.Y."/>
            <person name="Orejas M."/>
            <person name="Orosz E."/>
            <person name="Ouedraogo J.P."/>
            <person name="Overkamp K.M."/>
            <person name="Park H.-S."/>
            <person name="Perrone G."/>
            <person name="Piumi F."/>
            <person name="Punt P.J."/>
            <person name="Ram A.F."/>
            <person name="Ramon A."/>
            <person name="Rauscher S."/>
            <person name="Record E."/>
            <person name="Riano-Pachon D.M."/>
            <person name="Robert V."/>
            <person name="Roehrig J."/>
            <person name="Ruller R."/>
            <person name="Salamov A."/>
            <person name="Salih N.S."/>
            <person name="Samson R.A."/>
            <person name="Sandor E."/>
            <person name="Sanguinetti M."/>
            <person name="Schuetze T."/>
            <person name="Sepcic K."/>
            <person name="Shelest E."/>
            <person name="Sherlock G."/>
            <person name="Sophianopoulou V."/>
            <person name="Squina F.M."/>
            <person name="Sun H."/>
            <person name="Susca A."/>
            <person name="Todd R.B."/>
            <person name="Tsang A."/>
            <person name="Unkles S.E."/>
            <person name="van de Wiele N."/>
            <person name="van Rossen-Uffink D."/>
            <person name="Oliveira J.V."/>
            <person name="Vesth T.C."/>
            <person name="Visser J."/>
            <person name="Yu J.-H."/>
            <person name="Zhou M."/>
            <person name="Andersen M.R."/>
            <person name="Archer D.B."/>
            <person name="Baker S.E."/>
            <person name="Benoit I."/>
            <person name="Brakhage A.A."/>
            <person name="Braus G.H."/>
            <person name="Fischer R."/>
            <person name="Frisvad J.C."/>
            <person name="Goldman G.H."/>
            <person name="Houbraken J."/>
            <person name="Oakley B."/>
            <person name="Pocsi I."/>
            <person name="Scazzocchio C."/>
            <person name="Seiboth B."/>
            <person name="vanKuyk P.A."/>
            <person name="Wortman J."/>
            <person name="Dyer P.S."/>
            <person name="Grigoriev I.V."/>
        </authorList>
    </citation>
    <scope>NUCLEOTIDE SEQUENCE [LARGE SCALE GENOMIC DNA]</scope>
    <source>
        <strain evidence="3">CBS 134.48</strain>
    </source>
</reference>